<dbReference type="RefSeq" id="WP_213755621.1">
    <property type="nucleotide sequence ID" value="NZ_JAHCQH010000016.1"/>
</dbReference>
<dbReference type="InterPro" id="IPR009057">
    <property type="entry name" value="Homeodomain-like_sf"/>
</dbReference>
<keyword evidence="2 4" id="KW-0238">DNA-binding</keyword>
<evidence type="ECO:0000256" key="4">
    <source>
        <dbReference type="PROSITE-ProRule" id="PRU00335"/>
    </source>
</evidence>
<comment type="caution">
    <text evidence="6">The sequence shown here is derived from an EMBL/GenBank/DDBJ whole genome shotgun (WGS) entry which is preliminary data.</text>
</comment>
<dbReference type="Proteomes" id="UP001166585">
    <property type="component" value="Unassembled WGS sequence"/>
</dbReference>
<keyword evidence="3" id="KW-0804">Transcription</keyword>
<dbReference type="SUPFAM" id="SSF48498">
    <property type="entry name" value="Tetracyclin repressor-like, C-terminal domain"/>
    <property type="match status" value="1"/>
</dbReference>
<dbReference type="SUPFAM" id="SSF46689">
    <property type="entry name" value="Homeodomain-like"/>
    <property type="match status" value="1"/>
</dbReference>
<evidence type="ECO:0000313" key="6">
    <source>
        <dbReference type="EMBL" id="MBS9477781.1"/>
    </source>
</evidence>
<dbReference type="Pfam" id="PF21993">
    <property type="entry name" value="TetR_C_13_2"/>
    <property type="match status" value="1"/>
</dbReference>
<gene>
    <name evidence="6" type="ORF">KIP89_11750</name>
</gene>
<feature type="DNA-binding region" description="H-T-H motif" evidence="4">
    <location>
        <begin position="32"/>
        <end position="51"/>
    </location>
</feature>
<dbReference type="Gene3D" id="1.10.357.10">
    <property type="entry name" value="Tetracycline Repressor, domain 2"/>
    <property type="match status" value="1"/>
</dbReference>
<dbReference type="PROSITE" id="PS50977">
    <property type="entry name" value="HTH_TETR_2"/>
    <property type="match status" value="1"/>
</dbReference>
<proteinExistence type="predicted"/>
<dbReference type="Pfam" id="PF00440">
    <property type="entry name" value="TetR_N"/>
    <property type="match status" value="1"/>
</dbReference>
<dbReference type="PRINTS" id="PR00455">
    <property type="entry name" value="HTHTETR"/>
</dbReference>
<dbReference type="EMBL" id="JAHCQH010000016">
    <property type="protein sequence ID" value="MBS9477781.1"/>
    <property type="molecule type" value="Genomic_DNA"/>
</dbReference>
<protein>
    <submittedName>
        <fullName evidence="6">TetR/AcrR family transcriptional regulator</fullName>
    </submittedName>
</protein>
<evidence type="ECO:0000256" key="3">
    <source>
        <dbReference type="ARBA" id="ARBA00023163"/>
    </source>
</evidence>
<dbReference type="InterPro" id="IPR001647">
    <property type="entry name" value="HTH_TetR"/>
</dbReference>
<dbReference type="PANTHER" id="PTHR47506:SF7">
    <property type="entry name" value="TRANSCRIPTIONAL REGULATORY PROTEIN"/>
    <property type="match status" value="1"/>
</dbReference>
<dbReference type="InterPro" id="IPR036271">
    <property type="entry name" value="Tet_transcr_reg_TetR-rel_C_sf"/>
</dbReference>
<evidence type="ECO:0000259" key="5">
    <source>
        <dbReference type="PROSITE" id="PS50977"/>
    </source>
</evidence>
<organism evidence="6 7">
    <name type="scientific">Ancylobacter radicis</name>
    <dbReference type="NCBI Taxonomy" id="2836179"/>
    <lineage>
        <taxon>Bacteria</taxon>
        <taxon>Pseudomonadati</taxon>
        <taxon>Pseudomonadota</taxon>
        <taxon>Alphaproteobacteria</taxon>
        <taxon>Hyphomicrobiales</taxon>
        <taxon>Xanthobacteraceae</taxon>
        <taxon>Ancylobacter</taxon>
    </lineage>
</organism>
<evidence type="ECO:0000256" key="2">
    <source>
        <dbReference type="ARBA" id="ARBA00023125"/>
    </source>
</evidence>
<name>A0ABS5RA56_9HYPH</name>
<reference evidence="6" key="1">
    <citation type="submission" date="2021-05" db="EMBL/GenBank/DDBJ databases">
        <authorList>
            <person name="Sun Q."/>
            <person name="Inoue M."/>
        </authorList>
    </citation>
    <scope>NUCLEOTIDE SEQUENCE</scope>
    <source>
        <strain evidence="6">VKM B-3255</strain>
    </source>
</reference>
<feature type="domain" description="HTH tetR-type" evidence="5">
    <location>
        <begin position="9"/>
        <end position="69"/>
    </location>
</feature>
<dbReference type="Gene3D" id="1.10.10.60">
    <property type="entry name" value="Homeodomain-like"/>
    <property type="match status" value="1"/>
</dbReference>
<accession>A0ABS5RA56</accession>
<sequence>MRVSKAKVAEHRSAILQTASRLFRERGFKDVGVAEIMQASGLTHGAFYGHFRSKAELAKAACQDACAQSLERWEKSDDITAILDRYLSPAHRDAPARGCAISALGAEVARQSVELQQDYAQGLERFIAALEGHIKAEDADARRRKATTLFAAMVGAVTMARGVASGDPALSDAILEDVRQQLRACFEV</sequence>
<dbReference type="PANTHER" id="PTHR47506">
    <property type="entry name" value="TRANSCRIPTIONAL REGULATORY PROTEIN"/>
    <property type="match status" value="1"/>
</dbReference>
<evidence type="ECO:0000313" key="7">
    <source>
        <dbReference type="Proteomes" id="UP001166585"/>
    </source>
</evidence>
<keyword evidence="1" id="KW-0805">Transcription regulation</keyword>
<dbReference type="InterPro" id="IPR054156">
    <property type="entry name" value="YxaF_TetR_C"/>
</dbReference>
<keyword evidence="7" id="KW-1185">Reference proteome</keyword>
<evidence type="ECO:0000256" key="1">
    <source>
        <dbReference type="ARBA" id="ARBA00023015"/>
    </source>
</evidence>